<evidence type="ECO:0000259" key="1">
    <source>
        <dbReference type="PROSITE" id="PS50943"/>
    </source>
</evidence>
<reference evidence="2 3" key="1">
    <citation type="submission" date="2013-06" db="EMBL/GenBank/DDBJ databases">
        <title>Comparative analysis of genomes of multi-drug Acinetobacter sp. from Colombian Hospitals.</title>
        <authorList>
            <person name="Barreto-Hernandez E."/>
            <person name="Gonzalez E.B."/>
            <person name="Cepeda L.A."/>
            <person name="Valenzuela E.M."/>
            <person name="Falquet L."/>
            <person name="Reguero M.T."/>
            <person name="Mantilla R."/>
        </authorList>
    </citation>
    <scope>NUCLEOTIDE SEQUENCE [LARGE SCALE GENOMIC DNA]</scope>
    <source>
        <strain evidence="2 3">28F</strain>
    </source>
</reference>
<dbReference type="CDD" id="cd00093">
    <property type="entry name" value="HTH_XRE"/>
    <property type="match status" value="1"/>
</dbReference>
<dbReference type="Gene3D" id="1.10.260.40">
    <property type="entry name" value="lambda repressor-like DNA-binding domains"/>
    <property type="match status" value="1"/>
</dbReference>
<name>A0AA36KED8_ACINO</name>
<gene>
    <name evidence="2" type="ORF">ANICBIBUN_05250</name>
</gene>
<keyword evidence="3" id="KW-1185">Reference proteome</keyword>
<protein>
    <submittedName>
        <fullName evidence="2">DNA-binding protein</fullName>
    </submittedName>
</protein>
<dbReference type="PROSITE" id="PS50943">
    <property type="entry name" value="HTH_CROC1"/>
    <property type="match status" value="1"/>
</dbReference>
<evidence type="ECO:0000313" key="2">
    <source>
        <dbReference type="EMBL" id="CDG76841.1"/>
    </source>
</evidence>
<dbReference type="SUPFAM" id="SSF47413">
    <property type="entry name" value="lambda repressor-like DNA-binding domains"/>
    <property type="match status" value="1"/>
</dbReference>
<dbReference type="SMART" id="SM00530">
    <property type="entry name" value="HTH_XRE"/>
    <property type="match status" value="1"/>
</dbReference>
<feature type="domain" description="HTH cro/C1-type" evidence="1">
    <location>
        <begin position="16"/>
        <end position="70"/>
    </location>
</feature>
<sequence length="79" mass="9112">MSSIHDPRYRKLIHDLIAIRESKKITQVELASSLKKPQSYIAKVENFDRRLDVLELNDWLNALGLSIISFLEDSLLSDT</sequence>
<dbReference type="GO" id="GO:0003677">
    <property type="term" value="F:DNA binding"/>
    <property type="evidence" value="ECO:0007669"/>
    <property type="project" value="UniProtKB-KW"/>
</dbReference>
<dbReference type="Pfam" id="PF01381">
    <property type="entry name" value="HTH_3"/>
    <property type="match status" value="1"/>
</dbReference>
<proteinExistence type="predicted"/>
<accession>A0AA36KED8</accession>
<dbReference type="InterPro" id="IPR001387">
    <property type="entry name" value="Cro/C1-type_HTH"/>
</dbReference>
<dbReference type="AlphaFoldDB" id="A0AA36KED8"/>
<dbReference type="InterPro" id="IPR010982">
    <property type="entry name" value="Lambda_DNA-bd_dom_sf"/>
</dbReference>
<keyword evidence="2" id="KW-0238">DNA-binding</keyword>
<dbReference type="EMBL" id="CBSD020000092">
    <property type="protein sequence ID" value="CDG76841.1"/>
    <property type="molecule type" value="Genomic_DNA"/>
</dbReference>
<comment type="caution">
    <text evidence="2">The sequence shown here is derived from an EMBL/GenBank/DDBJ whole genome shotgun (WGS) entry which is preliminary data.</text>
</comment>
<evidence type="ECO:0000313" key="3">
    <source>
        <dbReference type="Proteomes" id="UP000019193"/>
    </source>
</evidence>
<dbReference type="Proteomes" id="UP000019193">
    <property type="component" value="Unassembled WGS sequence"/>
</dbReference>
<dbReference type="RefSeq" id="WP_023188500.1">
    <property type="nucleotide sequence ID" value="NZ_CBSD020000092.1"/>
</dbReference>
<organism evidence="2 3">
    <name type="scientific">Acinetobacter nosocomialis 28F</name>
    <dbReference type="NCBI Taxonomy" id="1147131"/>
    <lineage>
        <taxon>Bacteria</taxon>
        <taxon>Pseudomonadati</taxon>
        <taxon>Pseudomonadota</taxon>
        <taxon>Gammaproteobacteria</taxon>
        <taxon>Moraxellales</taxon>
        <taxon>Moraxellaceae</taxon>
        <taxon>Acinetobacter</taxon>
        <taxon>Acinetobacter calcoaceticus/baumannii complex</taxon>
    </lineage>
</organism>